<name>A0A4C1U473_EUMVA</name>
<comment type="caution">
    <text evidence="2">The sequence shown here is derived from an EMBL/GenBank/DDBJ whole genome shotgun (WGS) entry which is preliminary data.</text>
</comment>
<proteinExistence type="predicted"/>
<feature type="region of interest" description="Disordered" evidence="1">
    <location>
        <begin position="145"/>
        <end position="170"/>
    </location>
</feature>
<dbReference type="EMBL" id="BGZK01000125">
    <property type="protein sequence ID" value="GBP21089.1"/>
    <property type="molecule type" value="Genomic_DNA"/>
</dbReference>
<protein>
    <submittedName>
        <fullName evidence="2">Uncharacterized protein</fullName>
    </submittedName>
</protein>
<organism evidence="2 3">
    <name type="scientific">Eumeta variegata</name>
    <name type="common">Bagworm moth</name>
    <name type="synonym">Eumeta japonica</name>
    <dbReference type="NCBI Taxonomy" id="151549"/>
    <lineage>
        <taxon>Eukaryota</taxon>
        <taxon>Metazoa</taxon>
        <taxon>Ecdysozoa</taxon>
        <taxon>Arthropoda</taxon>
        <taxon>Hexapoda</taxon>
        <taxon>Insecta</taxon>
        <taxon>Pterygota</taxon>
        <taxon>Neoptera</taxon>
        <taxon>Endopterygota</taxon>
        <taxon>Lepidoptera</taxon>
        <taxon>Glossata</taxon>
        <taxon>Ditrysia</taxon>
        <taxon>Tineoidea</taxon>
        <taxon>Psychidae</taxon>
        <taxon>Oiketicinae</taxon>
        <taxon>Eumeta</taxon>
    </lineage>
</organism>
<evidence type="ECO:0000313" key="3">
    <source>
        <dbReference type="Proteomes" id="UP000299102"/>
    </source>
</evidence>
<gene>
    <name evidence="2" type="ORF">EVAR_11120_1</name>
</gene>
<accession>A0A4C1U473</accession>
<evidence type="ECO:0000256" key="1">
    <source>
        <dbReference type="SAM" id="MobiDB-lite"/>
    </source>
</evidence>
<dbReference type="Proteomes" id="UP000299102">
    <property type="component" value="Unassembled WGS sequence"/>
</dbReference>
<reference evidence="2 3" key="1">
    <citation type="journal article" date="2019" name="Commun. Biol.">
        <title>The bagworm genome reveals a unique fibroin gene that provides high tensile strength.</title>
        <authorList>
            <person name="Kono N."/>
            <person name="Nakamura H."/>
            <person name="Ohtoshi R."/>
            <person name="Tomita M."/>
            <person name="Numata K."/>
            <person name="Arakawa K."/>
        </authorList>
    </citation>
    <scope>NUCLEOTIDE SEQUENCE [LARGE SCALE GENOMIC DNA]</scope>
</reference>
<evidence type="ECO:0000313" key="2">
    <source>
        <dbReference type="EMBL" id="GBP21089.1"/>
    </source>
</evidence>
<keyword evidence="3" id="KW-1185">Reference proteome</keyword>
<sequence length="170" mass="18922">MLMHHKKNGQETQDFGRPSTIKLQFVYGLKSLNVVAQSDDLPQGRPSKATIEDNTSAVWLTIGIDERVICQQIRTSFGIARARTASRPAALQRTGRHDSASRAYERPFIIGSFIEKAKIGLILLCAKIHIAINIQHDFPVSQTREVDTLARPPPAPRRRARTGISQTAQL</sequence>
<dbReference type="AlphaFoldDB" id="A0A4C1U473"/>